<dbReference type="InterPro" id="IPR045325">
    <property type="entry name" value="TMEM70/TMEM186/TMEM223"/>
</dbReference>
<evidence type="ECO:0000256" key="1">
    <source>
        <dbReference type="SAM" id="MobiDB-lite"/>
    </source>
</evidence>
<evidence type="ECO:0000313" key="4">
    <source>
        <dbReference type="Proteomes" id="UP000007014"/>
    </source>
</evidence>
<feature type="region of interest" description="Disordered" evidence="1">
    <location>
        <begin position="204"/>
        <end position="224"/>
    </location>
</feature>
<protein>
    <submittedName>
        <fullName evidence="3">Uncharacterized protein</fullName>
    </submittedName>
</protein>
<dbReference type="HOGENOM" id="CLU_1236605_0_0_1"/>
<accession>M1VCW8</accession>
<reference evidence="3 4" key="2">
    <citation type="journal article" date="2007" name="BMC Biol.">
        <title>A 100%-complete sequence reveals unusually simple genomic features in the hot-spring red alga Cyanidioschyzon merolae.</title>
        <authorList>
            <person name="Nozaki H."/>
            <person name="Takano H."/>
            <person name="Misumi O."/>
            <person name="Terasawa K."/>
            <person name="Matsuzaki M."/>
            <person name="Maruyama S."/>
            <person name="Nishida K."/>
            <person name="Yagisawa F."/>
            <person name="Yoshida Y."/>
            <person name="Fujiwara T."/>
            <person name="Takio S."/>
            <person name="Tamura K."/>
            <person name="Chung S.J."/>
            <person name="Nakamura S."/>
            <person name="Kuroiwa H."/>
            <person name="Tanaka K."/>
            <person name="Sato N."/>
            <person name="Kuroiwa T."/>
        </authorList>
    </citation>
    <scope>NUCLEOTIDE SEQUENCE [LARGE SCALE GENOMIC DNA]</scope>
    <source>
        <strain evidence="3 4">10D</strain>
    </source>
</reference>
<dbReference type="Pfam" id="PF06979">
    <property type="entry name" value="TMEM70"/>
    <property type="match status" value="1"/>
</dbReference>
<dbReference type="Proteomes" id="UP000007014">
    <property type="component" value="Chromosome 20"/>
</dbReference>
<dbReference type="Gramene" id="CMT473CT">
    <property type="protein sequence ID" value="CMT473CT"/>
    <property type="gene ID" value="CMT473C"/>
</dbReference>
<dbReference type="GeneID" id="16997677"/>
<feature type="transmembrane region" description="Helical" evidence="2">
    <location>
        <begin position="81"/>
        <end position="101"/>
    </location>
</feature>
<proteinExistence type="predicted"/>
<gene>
    <name evidence="3" type="ORF">CYME_CMT473C</name>
</gene>
<keyword evidence="2" id="KW-1133">Transmembrane helix</keyword>
<reference evidence="3 4" key="1">
    <citation type="journal article" date="2004" name="Nature">
        <title>Genome sequence of the ultrasmall unicellular red alga Cyanidioschyzon merolae 10D.</title>
        <authorList>
            <person name="Matsuzaki M."/>
            <person name="Misumi O."/>
            <person name="Shin-i T."/>
            <person name="Maruyama S."/>
            <person name="Takahara M."/>
            <person name="Miyagishima S."/>
            <person name="Mori T."/>
            <person name="Nishida K."/>
            <person name="Yagisawa F."/>
            <person name="Nishida K."/>
            <person name="Yoshida Y."/>
            <person name="Nishimura Y."/>
            <person name="Nakao S."/>
            <person name="Kobayashi T."/>
            <person name="Momoyama Y."/>
            <person name="Higashiyama T."/>
            <person name="Minoda A."/>
            <person name="Sano M."/>
            <person name="Nomoto H."/>
            <person name="Oishi K."/>
            <person name="Hayashi H."/>
            <person name="Ohta F."/>
            <person name="Nishizaka S."/>
            <person name="Haga S."/>
            <person name="Miura S."/>
            <person name="Morishita T."/>
            <person name="Kabeya Y."/>
            <person name="Terasawa K."/>
            <person name="Suzuki Y."/>
            <person name="Ishii Y."/>
            <person name="Asakawa S."/>
            <person name="Takano H."/>
            <person name="Ohta N."/>
            <person name="Kuroiwa H."/>
            <person name="Tanaka K."/>
            <person name="Shimizu N."/>
            <person name="Sugano S."/>
            <person name="Sato N."/>
            <person name="Nozaki H."/>
            <person name="Ogasawara N."/>
            <person name="Kohara Y."/>
            <person name="Kuroiwa T."/>
        </authorList>
    </citation>
    <scope>NUCLEOTIDE SEQUENCE [LARGE SCALE GENOMIC DNA]</scope>
    <source>
        <strain evidence="3 4">10D</strain>
    </source>
</reference>
<dbReference type="EMBL" id="AP006502">
    <property type="protein sequence ID" value="BAM83404.1"/>
    <property type="molecule type" value="Genomic_DNA"/>
</dbReference>
<dbReference type="RefSeq" id="XP_005539440.1">
    <property type="nucleotide sequence ID" value="XM_005539383.1"/>
</dbReference>
<feature type="compositionally biased region" description="Polar residues" evidence="1">
    <location>
        <begin position="65"/>
        <end position="75"/>
    </location>
</feature>
<evidence type="ECO:0000313" key="3">
    <source>
        <dbReference type="EMBL" id="BAM83404.1"/>
    </source>
</evidence>
<dbReference type="PANTHER" id="PTHR14549:SF2">
    <property type="entry name" value="TRANSMEMBRANE PROTEIN 223"/>
    <property type="match status" value="1"/>
</dbReference>
<feature type="transmembrane region" description="Helical" evidence="2">
    <location>
        <begin position="20"/>
        <end position="40"/>
    </location>
</feature>
<dbReference type="GO" id="GO:0005739">
    <property type="term" value="C:mitochondrion"/>
    <property type="evidence" value="ECO:0007669"/>
    <property type="project" value="TreeGrafter"/>
</dbReference>
<dbReference type="KEGG" id="cme:CYME_CMT473C"/>
<organism evidence="3 4">
    <name type="scientific">Cyanidioschyzon merolae (strain NIES-3377 / 10D)</name>
    <name type="common">Unicellular red alga</name>
    <dbReference type="NCBI Taxonomy" id="280699"/>
    <lineage>
        <taxon>Eukaryota</taxon>
        <taxon>Rhodophyta</taxon>
        <taxon>Bangiophyceae</taxon>
        <taxon>Cyanidiales</taxon>
        <taxon>Cyanidiaceae</taxon>
        <taxon>Cyanidioschyzon</taxon>
    </lineage>
</organism>
<keyword evidence="4" id="KW-1185">Reference proteome</keyword>
<keyword evidence="2" id="KW-0472">Membrane</keyword>
<name>M1VCW8_CYAM1</name>
<sequence length="224" mass="24576">MNGRKSILVYEKSSAPLLRVLGAVGVFQVAAWAAFGAVSWRNSGASTKATAATSQDTEEDAPGTRSVTENTHSPSSRYQTWWPAGGLLVSVLFLQLMSFYAKRNVKSIRFVGDFAERARIVTHSLFRSGREDQPSRLVLEVPTFQLHASATGRTATKEDLVTFGIRGYNSFFQIDRKRGQIYDATLLNALLEKGGQGVMQAAAQRMKTSTPKRTPSARERAVNS</sequence>
<feature type="region of interest" description="Disordered" evidence="1">
    <location>
        <begin position="46"/>
        <end position="75"/>
    </location>
</feature>
<dbReference type="PANTHER" id="PTHR14549">
    <property type="entry name" value="TRANSMEMBRANE PROTEIN 223"/>
    <property type="match status" value="1"/>
</dbReference>
<dbReference type="InterPro" id="IPR026100">
    <property type="entry name" value="Tmem223"/>
</dbReference>
<dbReference type="OrthoDB" id="10382002at2759"/>
<dbReference type="AlphaFoldDB" id="M1VCW8"/>
<evidence type="ECO:0000256" key="2">
    <source>
        <dbReference type="SAM" id="Phobius"/>
    </source>
</evidence>
<keyword evidence="2" id="KW-0812">Transmembrane</keyword>